<gene>
    <name evidence="3" type="ORF">H8698_11770</name>
</gene>
<dbReference type="EMBL" id="JACRSU010000005">
    <property type="protein sequence ID" value="MBC8541656.1"/>
    <property type="molecule type" value="Genomic_DNA"/>
</dbReference>
<dbReference type="Proteomes" id="UP000611762">
    <property type="component" value="Unassembled WGS sequence"/>
</dbReference>
<evidence type="ECO:0000256" key="1">
    <source>
        <dbReference type="SAM" id="MobiDB-lite"/>
    </source>
</evidence>
<dbReference type="RefSeq" id="WP_249313683.1">
    <property type="nucleotide sequence ID" value="NZ_JACRSU010000005.1"/>
</dbReference>
<feature type="chain" id="PRO_5039059873" evidence="2">
    <location>
        <begin position="20"/>
        <end position="821"/>
    </location>
</feature>
<evidence type="ECO:0000256" key="2">
    <source>
        <dbReference type="SAM" id="SignalP"/>
    </source>
</evidence>
<keyword evidence="2" id="KW-0732">Signal</keyword>
<evidence type="ECO:0000313" key="3">
    <source>
        <dbReference type="EMBL" id="MBC8541656.1"/>
    </source>
</evidence>
<dbReference type="AlphaFoldDB" id="A0A926I081"/>
<reference evidence="3" key="1">
    <citation type="submission" date="2020-08" db="EMBL/GenBank/DDBJ databases">
        <title>Genome public.</title>
        <authorList>
            <person name="Liu C."/>
            <person name="Sun Q."/>
        </authorList>
    </citation>
    <scope>NUCLEOTIDE SEQUENCE</scope>
    <source>
        <strain evidence="3">H8</strain>
    </source>
</reference>
<feature type="region of interest" description="Disordered" evidence="1">
    <location>
        <begin position="304"/>
        <end position="334"/>
    </location>
</feature>
<comment type="caution">
    <text evidence="3">The sequence shown here is derived from an EMBL/GenBank/DDBJ whole genome shotgun (WGS) entry which is preliminary data.</text>
</comment>
<proteinExistence type="predicted"/>
<keyword evidence="4" id="KW-1185">Reference proteome</keyword>
<organism evidence="3 4">
    <name type="scientific">Congzhengia minquanensis</name>
    <dbReference type="NCBI Taxonomy" id="2763657"/>
    <lineage>
        <taxon>Bacteria</taxon>
        <taxon>Bacillati</taxon>
        <taxon>Bacillota</taxon>
        <taxon>Clostridia</taxon>
        <taxon>Eubacteriales</taxon>
        <taxon>Oscillospiraceae</taxon>
        <taxon>Congzhengia</taxon>
    </lineage>
</organism>
<feature type="signal peptide" evidence="2">
    <location>
        <begin position="1"/>
        <end position="19"/>
    </location>
</feature>
<protein>
    <submittedName>
        <fullName evidence="3">Uncharacterized protein</fullName>
    </submittedName>
</protein>
<accession>A0A926I081</accession>
<evidence type="ECO:0000313" key="4">
    <source>
        <dbReference type="Proteomes" id="UP000611762"/>
    </source>
</evidence>
<name>A0A926I081_9FIRM</name>
<sequence>MKKKLAVLLAFMMILSTMCSLNLVSAEPSADAPAYVITAGPTENSDGNEADGKQLFSKEDWNETTYAGLFPLTISLENTKSGAAGQFYIKYDSTKVELQAYDKKAKEWRAAAEGDKPFYTTYWQSETGASAATQGFDLSQNYVFTVWNSGEAIDADGLNAEDIPAELGCFVFKPVSGKTVGDFDENTFTIGYDVDPATVKVQTGTTSPLFIKTGDGEFGVSDDTYTRPAMNIVFGYPNSTPVAKYIVTFLNEDGSTYQTYEKKVGETLAVADFPVVPEKKGYTGEWDVKTNITAAATVRPVYTKIPDEPDKPDPNAPAYVITAGPTENSDGNEADGKQLFSKEDWNETTYAGLFPLTISLENTKSGAAGQFYIKYDSTKVELQAYDKKAKEWRAAAEGDKPFYTTYWQSETGASAATQGFDLSQNYVFTVWNSGEAIDADGLNAEDIPAELGCFVFKPVSGKTVGDFDENTFTIGYDVDPATVKVQTGTTSPLFIKTGDGEFGVSDDTYTRPAMNIVFGYPNSTPKPVEQFTVTFVADGVTVNTITKNVGEKVAVSEFPEVPSKAGFTGAWDVKEDITTTTTVNAVYTPISTGDAKLNAIFTDGFKVADFDADTKEYKDIKASIGYDNYVIAGYADAGVKIEYSIDNGAFESANKENAFYFDLERGKVTSVKIKLTNAASEETIYSFEIVLPAAEVSYFETSGFEIEGFTPETKEYTVTPDSSEKYMRLWGKGPVDDDGIKFEYAIGEATDTPESKDYEALAVNCDARENEYFEGTPNFDVNWSEKGFVNLWTEDGLSGKAMFIKVISEGAPDSYYVIKFQ</sequence>